<dbReference type="PANTHER" id="PTHR47782:SF7">
    <property type="entry name" value="PROTEIN STB5"/>
    <property type="match status" value="1"/>
</dbReference>
<evidence type="ECO:0000256" key="6">
    <source>
        <dbReference type="ARBA" id="ARBA00023163"/>
    </source>
</evidence>
<dbReference type="Gene3D" id="4.10.240.10">
    <property type="entry name" value="Zn(2)-C6 fungal-type DNA-binding domain"/>
    <property type="match status" value="1"/>
</dbReference>
<evidence type="ECO:0000256" key="7">
    <source>
        <dbReference type="ARBA" id="ARBA00023242"/>
    </source>
</evidence>
<comment type="subcellular location">
    <subcellularLocation>
        <location evidence="1">Nucleus</location>
    </subcellularLocation>
</comment>
<dbReference type="GO" id="GO:0043565">
    <property type="term" value="F:sequence-specific DNA binding"/>
    <property type="evidence" value="ECO:0007669"/>
    <property type="project" value="TreeGrafter"/>
</dbReference>
<evidence type="ECO:0000256" key="8">
    <source>
        <dbReference type="SAM" id="MobiDB-lite"/>
    </source>
</evidence>
<dbReference type="PANTHER" id="PTHR47782">
    <property type="entry name" value="ZN(II)2CYS6 TRANSCRIPTION FACTOR (EUROFUNG)-RELATED"/>
    <property type="match status" value="1"/>
</dbReference>
<evidence type="ECO:0000256" key="2">
    <source>
        <dbReference type="ARBA" id="ARBA00022723"/>
    </source>
</evidence>
<evidence type="ECO:0000256" key="4">
    <source>
        <dbReference type="ARBA" id="ARBA00023015"/>
    </source>
</evidence>
<keyword evidence="11" id="KW-1185">Reference proteome</keyword>
<dbReference type="GO" id="GO:0008270">
    <property type="term" value="F:zinc ion binding"/>
    <property type="evidence" value="ECO:0007669"/>
    <property type="project" value="InterPro"/>
</dbReference>
<reference evidence="10 11" key="1">
    <citation type="submission" date="2016-03" db="EMBL/GenBank/DDBJ databases">
        <authorList>
            <person name="Ploux O."/>
        </authorList>
    </citation>
    <scope>NUCLEOTIDE SEQUENCE [LARGE SCALE GENOMIC DNA]</scope>
    <source>
        <strain evidence="10 11">UAMH 11012</strain>
    </source>
</reference>
<dbReference type="Proteomes" id="UP000184330">
    <property type="component" value="Unassembled WGS sequence"/>
</dbReference>
<evidence type="ECO:0000259" key="9">
    <source>
        <dbReference type="PROSITE" id="PS50048"/>
    </source>
</evidence>
<keyword evidence="6" id="KW-0804">Transcription</keyword>
<proteinExistence type="predicted"/>
<evidence type="ECO:0000313" key="11">
    <source>
        <dbReference type="Proteomes" id="UP000184330"/>
    </source>
</evidence>
<feature type="domain" description="Zn(2)-C6 fungal-type" evidence="9">
    <location>
        <begin position="29"/>
        <end position="59"/>
    </location>
</feature>
<evidence type="ECO:0000256" key="3">
    <source>
        <dbReference type="ARBA" id="ARBA00022833"/>
    </source>
</evidence>
<dbReference type="GO" id="GO:0045944">
    <property type="term" value="P:positive regulation of transcription by RNA polymerase II"/>
    <property type="evidence" value="ECO:0007669"/>
    <property type="project" value="TreeGrafter"/>
</dbReference>
<evidence type="ECO:0000313" key="10">
    <source>
        <dbReference type="EMBL" id="CZR57612.1"/>
    </source>
</evidence>
<dbReference type="GO" id="GO:0000981">
    <property type="term" value="F:DNA-binding transcription factor activity, RNA polymerase II-specific"/>
    <property type="evidence" value="ECO:0007669"/>
    <property type="project" value="InterPro"/>
</dbReference>
<accession>A0A1L7WXV9</accession>
<dbReference type="PROSITE" id="PS50048">
    <property type="entry name" value="ZN2_CY6_FUNGAL_2"/>
    <property type="match status" value="1"/>
</dbReference>
<dbReference type="AlphaFoldDB" id="A0A1L7WXV9"/>
<dbReference type="SMART" id="SM00906">
    <property type="entry name" value="Fungal_trans"/>
    <property type="match status" value="1"/>
</dbReference>
<feature type="region of interest" description="Disordered" evidence="8">
    <location>
        <begin position="1"/>
        <end position="25"/>
    </location>
</feature>
<protein>
    <recommendedName>
        <fullName evidence="9">Zn(2)-C6 fungal-type domain-containing protein</fullName>
    </recommendedName>
</protein>
<dbReference type="CDD" id="cd12148">
    <property type="entry name" value="fungal_TF_MHR"/>
    <property type="match status" value="1"/>
</dbReference>
<feature type="compositionally biased region" description="Basic residues" evidence="8">
    <location>
        <begin position="1"/>
        <end position="10"/>
    </location>
</feature>
<feature type="region of interest" description="Disordered" evidence="8">
    <location>
        <begin position="104"/>
        <end position="130"/>
    </location>
</feature>
<keyword evidence="4" id="KW-0805">Transcription regulation</keyword>
<dbReference type="CDD" id="cd00067">
    <property type="entry name" value="GAL4"/>
    <property type="match status" value="1"/>
</dbReference>
<evidence type="ECO:0000256" key="1">
    <source>
        <dbReference type="ARBA" id="ARBA00004123"/>
    </source>
</evidence>
<organism evidence="10 11">
    <name type="scientific">Phialocephala subalpina</name>
    <dbReference type="NCBI Taxonomy" id="576137"/>
    <lineage>
        <taxon>Eukaryota</taxon>
        <taxon>Fungi</taxon>
        <taxon>Dikarya</taxon>
        <taxon>Ascomycota</taxon>
        <taxon>Pezizomycotina</taxon>
        <taxon>Leotiomycetes</taxon>
        <taxon>Helotiales</taxon>
        <taxon>Mollisiaceae</taxon>
        <taxon>Phialocephala</taxon>
        <taxon>Phialocephala fortinii species complex</taxon>
    </lineage>
</organism>
<evidence type="ECO:0000256" key="5">
    <source>
        <dbReference type="ARBA" id="ARBA00023125"/>
    </source>
</evidence>
<feature type="compositionally biased region" description="Basic and acidic residues" evidence="8">
    <location>
        <begin position="106"/>
        <end position="115"/>
    </location>
</feature>
<dbReference type="InterPro" id="IPR036864">
    <property type="entry name" value="Zn2-C6_fun-type_DNA-bd_sf"/>
</dbReference>
<dbReference type="InterPro" id="IPR001138">
    <property type="entry name" value="Zn2Cys6_DnaBD"/>
</dbReference>
<dbReference type="InterPro" id="IPR007219">
    <property type="entry name" value="XnlR_reg_dom"/>
</dbReference>
<dbReference type="SUPFAM" id="SSF57701">
    <property type="entry name" value="Zn2/Cys6 DNA-binding domain"/>
    <property type="match status" value="1"/>
</dbReference>
<dbReference type="Pfam" id="PF04082">
    <property type="entry name" value="Fungal_trans"/>
    <property type="match status" value="1"/>
</dbReference>
<dbReference type="InterPro" id="IPR052202">
    <property type="entry name" value="Yeast_MetPath_Reg"/>
</dbReference>
<dbReference type="EMBL" id="FJOG01000010">
    <property type="protein sequence ID" value="CZR57612.1"/>
    <property type="molecule type" value="Genomic_DNA"/>
</dbReference>
<dbReference type="OrthoDB" id="3990906at2759"/>
<keyword evidence="5" id="KW-0238">DNA-binding</keyword>
<keyword evidence="2" id="KW-0479">Metal-binding</keyword>
<keyword evidence="3" id="KW-0862">Zinc</keyword>
<sequence length="660" mass="74020">MEGSLHRFRLGRSDAPPARAKKRGAETSACTRCRHMKRKCVRTEEGCRLCSTASVQCSFSKGAQVAPLDNQGGGQFKEMASWLSVCLNETSPTSMTSVEWMNLSSEEPRDVDPRFESPSTAGGLRETPADEGYWTEKSVPVLGDSSPQIRNILSPRNSRTFAIATTPTQSIVLLKSREPPAGRQLVDAYFRHIHRSYPFIDRAAVLKDVDAMISLSDGFEKMSRKLFLIMAIGCTTLRRIGHVSDETFARFKVPGPIIFQDCLSKNDIESIEELLLLVLYSFFDPGGLSPSIITAMLTRQIIAMGLTRKLSNNHKLTLSQVEARHRLYWSIYSLDRIVSLSTGLPLSLSDPYTNVPLPGISLEEYASPDREYFTITLLVNRHIITLRQIESAILERIHFLNPLNPNIMNPDLNVRAIVANLRAKIEDWYTQGCLVNPLERDNIPFHNTIPWLNCRYQNLLLLLYMPSTWNYSISNDHLYVLQGAAEKYVQLSKVLFQQRHLPLNWVTLCRLVAMCPMLLYVLVRGGGEMAGSVKESAISCAEILEAFNESWLLAKKVASAFRLFEGMLDVPNPLSVGNTTTFLENRNRTELNLVINEARKVIEEAMGRSSIYYGVLDAVLYAMSERGNDVMLSAWSAGNLPSQGFWMDDAAIWQDAGSSS</sequence>
<dbReference type="PROSITE" id="PS00463">
    <property type="entry name" value="ZN2_CY6_FUNGAL_1"/>
    <property type="match status" value="1"/>
</dbReference>
<gene>
    <name evidence="10" type="ORF">PAC_07501</name>
</gene>
<dbReference type="GO" id="GO:0006351">
    <property type="term" value="P:DNA-templated transcription"/>
    <property type="evidence" value="ECO:0007669"/>
    <property type="project" value="InterPro"/>
</dbReference>
<dbReference type="STRING" id="576137.A0A1L7WXV9"/>
<keyword evidence="7" id="KW-0539">Nucleus</keyword>
<name>A0A1L7WXV9_9HELO</name>
<dbReference type="GO" id="GO:0005634">
    <property type="term" value="C:nucleus"/>
    <property type="evidence" value="ECO:0007669"/>
    <property type="project" value="UniProtKB-SubCell"/>
</dbReference>